<name>A0A426V3J6_9ACTN</name>
<dbReference type="RefSeq" id="WP_125245914.1">
    <property type="nucleotide sequence ID" value="NZ_RSEB01000001.1"/>
</dbReference>
<dbReference type="OrthoDB" id="3212118at2"/>
<dbReference type="Pfam" id="PF12900">
    <property type="entry name" value="Pyridox_ox_2"/>
    <property type="match status" value="1"/>
</dbReference>
<gene>
    <name evidence="1" type="ORF">EIW28_01285</name>
</gene>
<dbReference type="InterPro" id="IPR024747">
    <property type="entry name" value="Pyridox_Oxase-rel"/>
</dbReference>
<dbReference type="AlphaFoldDB" id="A0A426V3J6"/>
<comment type="caution">
    <text evidence="1">The sequence shown here is derived from an EMBL/GenBank/DDBJ whole genome shotgun (WGS) entry which is preliminary data.</text>
</comment>
<reference evidence="1 2" key="1">
    <citation type="submission" date="2018-12" db="EMBL/GenBank/DDBJ databases">
        <title>Glycomyces sp. YIM 121974 draft genome.</title>
        <authorList>
            <person name="Li Q."/>
        </authorList>
    </citation>
    <scope>NUCLEOTIDE SEQUENCE [LARGE SCALE GENOMIC DNA]</scope>
    <source>
        <strain evidence="1 2">YIM 121974</strain>
    </source>
</reference>
<sequence>MEHERKPVELRPEVAKGYLTHAEFGRVAFIVDGLPVIRPLNHVVVEGDIIVHTSHDSAFAQAVRARPDLPVAYETDEIEAHSHTGWSVLVRGTATDITGHPRAAQLGRQVPSWIDRPHDAVIAIRPHQVTGLRLTIGH</sequence>
<evidence type="ECO:0000313" key="1">
    <source>
        <dbReference type="EMBL" id="RRS01436.1"/>
    </source>
</evidence>
<dbReference type="InterPro" id="IPR012349">
    <property type="entry name" value="Split_barrel_FMN-bd"/>
</dbReference>
<dbReference type="Gene3D" id="2.30.110.10">
    <property type="entry name" value="Electron Transport, Fmn-binding Protein, Chain A"/>
    <property type="match status" value="1"/>
</dbReference>
<dbReference type="Proteomes" id="UP000277256">
    <property type="component" value="Unassembled WGS sequence"/>
</dbReference>
<keyword evidence="2" id="KW-1185">Reference proteome</keyword>
<organism evidence="1 2">
    <name type="scientific">Glycomyces terrestris</name>
    <dbReference type="NCBI Taxonomy" id="2493553"/>
    <lineage>
        <taxon>Bacteria</taxon>
        <taxon>Bacillati</taxon>
        <taxon>Actinomycetota</taxon>
        <taxon>Actinomycetes</taxon>
        <taxon>Glycomycetales</taxon>
        <taxon>Glycomycetaceae</taxon>
        <taxon>Glycomyces</taxon>
    </lineage>
</organism>
<accession>A0A426V3J6</accession>
<protein>
    <submittedName>
        <fullName evidence="1">Pyridoxamine 5'-phosphate oxidase family protein</fullName>
    </submittedName>
</protein>
<dbReference type="SUPFAM" id="SSF50475">
    <property type="entry name" value="FMN-binding split barrel"/>
    <property type="match status" value="1"/>
</dbReference>
<proteinExistence type="predicted"/>
<dbReference type="EMBL" id="RSEB01000001">
    <property type="protein sequence ID" value="RRS01436.1"/>
    <property type="molecule type" value="Genomic_DNA"/>
</dbReference>
<evidence type="ECO:0000313" key="2">
    <source>
        <dbReference type="Proteomes" id="UP000277256"/>
    </source>
</evidence>